<dbReference type="CDD" id="cd08884">
    <property type="entry name" value="RHO_alpha_C_GbcA-like"/>
    <property type="match status" value="1"/>
</dbReference>
<keyword evidence="11" id="KW-1185">Reference proteome</keyword>
<protein>
    <submittedName>
        <fullName evidence="8">(Fe-S)-binding protein</fullName>
    </submittedName>
    <submittedName>
        <fullName evidence="9">Rieske 2Fe-2S family protein</fullName>
    </submittedName>
</protein>
<evidence type="ECO:0000256" key="6">
    <source>
        <dbReference type="ARBA" id="ARBA00023014"/>
    </source>
</evidence>
<dbReference type="PROSITE" id="PS51296">
    <property type="entry name" value="RIESKE"/>
    <property type="match status" value="1"/>
</dbReference>
<reference evidence="9 11" key="2">
    <citation type="submission" date="2016-10" db="EMBL/GenBank/DDBJ databases">
        <authorList>
            <person name="Varghese N."/>
            <person name="Submissions S."/>
        </authorList>
    </citation>
    <scope>NUCLEOTIDE SEQUENCE [LARGE SCALE GENOMIC DNA]</scope>
    <source>
        <strain evidence="9 11">BS3111</strain>
    </source>
</reference>
<gene>
    <name evidence="9" type="ORF">SAMN04490205_3161</name>
    <name evidence="8" type="ORF">TU79_12615</name>
</gene>
<comment type="cofactor">
    <cofactor evidence="1">
        <name>Fe cation</name>
        <dbReference type="ChEBI" id="CHEBI:24875"/>
    </cofactor>
</comment>
<keyword evidence="2" id="KW-0001">2Fe-2S</keyword>
<dbReference type="Pfam" id="PF00355">
    <property type="entry name" value="Rieske"/>
    <property type="match status" value="1"/>
</dbReference>
<dbReference type="SUPFAM" id="SSF55961">
    <property type="entry name" value="Bet v1-like"/>
    <property type="match status" value="1"/>
</dbReference>
<dbReference type="Gene3D" id="2.102.10.10">
    <property type="entry name" value="Rieske [2Fe-2S] iron-sulphur domain"/>
    <property type="match status" value="1"/>
</dbReference>
<dbReference type="PANTHER" id="PTHR43756">
    <property type="entry name" value="CHOLINE MONOOXYGENASE, CHLOROPLASTIC"/>
    <property type="match status" value="1"/>
</dbReference>
<dbReference type="EMBL" id="JYLK01000007">
    <property type="protein sequence ID" value="KRP60014.1"/>
    <property type="molecule type" value="Genomic_DNA"/>
</dbReference>
<dbReference type="AlphaFoldDB" id="A0A0R2ZRY3"/>
<sequence length="417" mass="47171">MNINPEPQISSLVASRIKGQPLPGGLYTRSDVFQAELEVFFYNHWIYVGLECDVPEPGDVSVIDIGNTSLILLRNEDESIRVVRNVCRHRGSRLLEPGSHIISKLVCPYHQWTYELTGELVYAPHMGLDFDKSCRALKPVNFRSVGGLIYVCLSDNPPADIDNLERVMTERLRPYDIKNTRIAYQTDVIEEGNWKLTIENNRECYHCSANHPELCVSFFEVDFGYDPAVLSDEDREIAIQHGIRYAEQTKAWEAEGYPSAAVEQLSGNATNFRTQRLIISGAGESQTPDATAASAKLMGMLTRKDLGDTHLWGHNSWNHFMCDHAVTSMLIPLAPGKTLVRTKWLVHKDAVEGVDYDLEKLTNVWIATTDQDAKLVARSHDGINDPAYEPGVYSDFTERQLDNFSTWYVERMKAHGY</sequence>
<dbReference type="Proteomes" id="UP000183126">
    <property type="component" value="Chromosome I"/>
</dbReference>
<dbReference type="Gene3D" id="3.90.380.10">
    <property type="entry name" value="Naphthalene 1,2-dioxygenase Alpha Subunit, Chain A, domain 1"/>
    <property type="match status" value="1"/>
</dbReference>
<reference evidence="8 10" key="1">
    <citation type="submission" date="2015-02" db="EMBL/GenBank/DDBJ databases">
        <title>Two Pseudomonas sp. nov. isolated from raw milk.</title>
        <authorList>
            <person name="Wenning M."/>
            <person name="von Neubeck M."/>
            <person name="Huptas C."/>
            <person name="Scherer S."/>
        </authorList>
    </citation>
    <scope>NUCLEOTIDE SEQUENCE [LARGE SCALE GENOMIC DNA]</scope>
    <source>
        <strain evidence="8 10">DSM 14937</strain>
    </source>
</reference>
<keyword evidence="5" id="KW-0408">Iron</keyword>
<dbReference type="InterPro" id="IPR017941">
    <property type="entry name" value="Rieske_2Fe-2S"/>
</dbReference>
<evidence type="ECO:0000313" key="10">
    <source>
        <dbReference type="Proteomes" id="UP000052019"/>
    </source>
</evidence>
<dbReference type="GO" id="GO:0005506">
    <property type="term" value="F:iron ion binding"/>
    <property type="evidence" value="ECO:0007669"/>
    <property type="project" value="InterPro"/>
</dbReference>
<proteinExistence type="predicted"/>
<accession>A0A0R2ZRY3</accession>
<evidence type="ECO:0000313" key="9">
    <source>
        <dbReference type="EMBL" id="SDS64883.1"/>
    </source>
</evidence>
<evidence type="ECO:0000256" key="5">
    <source>
        <dbReference type="ARBA" id="ARBA00023004"/>
    </source>
</evidence>
<evidence type="ECO:0000256" key="4">
    <source>
        <dbReference type="ARBA" id="ARBA00023002"/>
    </source>
</evidence>
<dbReference type="InterPro" id="IPR036922">
    <property type="entry name" value="Rieske_2Fe-2S_sf"/>
</dbReference>
<dbReference type="InterPro" id="IPR001663">
    <property type="entry name" value="Rng_hydr_dOase-A"/>
</dbReference>
<feature type="domain" description="Rieske" evidence="7">
    <location>
        <begin position="46"/>
        <end position="151"/>
    </location>
</feature>
<dbReference type="PATRIC" id="fig|200450.4.peg.4558"/>
<dbReference type="Pfam" id="PF00848">
    <property type="entry name" value="Ring_hydroxyl_A"/>
    <property type="match status" value="1"/>
</dbReference>
<evidence type="ECO:0000313" key="8">
    <source>
        <dbReference type="EMBL" id="KRP60014.1"/>
    </source>
</evidence>
<organism evidence="8 10">
    <name type="scientific">Pseudomonas trivialis</name>
    <dbReference type="NCBI Taxonomy" id="200450"/>
    <lineage>
        <taxon>Bacteria</taxon>
        <taxon>Pseudomonadati</taxon>
        <taxon>Pseudomonadota</taxon>
        <taxon>Gammaproteobacteria</taxon>
        <taxon>Pseudomonadales</taxon>
        <taxon>Pseudomonadaceae</taxon>
        <taxon>Pseudomonas</taxon>
    </lineage>
</organism>
<evidence type="ECO:0000256" key="3">
    <source>
        <dbReference type="ARBA" id="ARBA00022723"/>
    </source>
</evidence>
<dbReference type="PANTHER" id="PTHR43756:SF5">
    <property type="entry name" value="CHOLINE MONOOXYGENASE, CHLOROPLASTIC"/>
    <property type="match status" value="1"/>
</dbReference>
<evidence type="ECO:0000256" key="2">
    <source>
        <dbReference type="ARBA" id="ARBA00022714"/>
    </source>
</evidence>
<evidence type="ECO:0000313" key="11">
    <source>
        <dbReference type="Proteomes" id="UP000183126"/>
    </source>
</evidence>
<evidence type="ECO:0000256" key="1">
    <source>
        <dbReference type="ARBA" id="ARBA00001962"/>
    </source>
</evidence>
<dbReference type="GO" id="GO:0051537">
    <property type="term" value="F:2 iron, 2 sulfur cluster binding"/>
    <property type="evidence" value="ECO:0007669"/>
    <property type="project" value="UniProtKB-KW"/>
</dbReference>
<dbReference type="GO" id="GO:0016491">
    <property type="term" value="F:oxidoreductase activity"/>
    <property type="evidence" value="ECO:0007669"/>
    <property type="project" value="UniProtKB-KW"/>
</dbReference>
<dbReference type="Proteomes" id="UP000052019">
    <property type="component" value="Unassembled WGS sequence"/>
</dbReference>
<dbReference type="RefSeq" id="WP_057008278.1">
    <property type="nucleotide sequence ID" value="NZ_JYLK01000007.1"/>
</dbReference>
<keyword evidence="6" id="KW-0411">Iron-sulfur</keyword>
<dbReference type="CDD" id="cd03469">
    <property type="entry name" value="Rieske_RO_Alpha_N"/>
    <property type="match status" value="1"/>
</dbReference>
<evidence type="ECO:0000259" key="7">
    <source>
        <dbReference type="PROSITE" id="PS51296"/>
    </source>
</evidence>
<dbReference type="PRINTS" id="PR00090">
    <property type="entry name" value="RNGDIOXGNASE"/>
</dbReference>
<keyword evidence="3" id="KW-0479">Metal-binding</keyword>
<dbReference type="EMBL" id="LT629760">
    <property type="protein sequence ID" value="SDS64883.1"/>
    <property type="molecule type" value="Genomic_DNA"/>
</dbReference>
<dbReference type="InterPro" id="IPR015879">
    <property type="entry name" value="Ring_hydroxy_dOase_asu_C_dom"/>
</dbReference>
<dbReference type="OrthoDB" id="9769355at2"/>
<name>A0A0R2ZRY3_9PSED</name>
<dbReference type="SUPFAM" id="SSF50022">
    <property type="entry name" value="ISP domain"/>
    <property type="match status" value="1"/>
</dbReference>
<keyword evidence="4" id="KW-0560">Oxidoreductase</keyword>